<name>A0A1V3XRY4_MYCKA</name>
<proteinExistence type="predicted"/>
<evidence type="ECO:0000256" key="1">
    <source>
        <dbReference type="SAM" id="MobiDB-lite"/>
    </source>
</evidence>
<reference evidence="2 3" key="1">
    <citation type="submission" date="2017-02" db="EMBL/GenBank/DDBJ databases">
        <title>Complete genome sequences of Mycobacterium kansasii strains isolated from rhesus macaques.</title>
        <authorList>
            <person name="Panda A."/>
            <person name="Nagaraj S."/>
            <person name="Zhao X."/>
            <person name="Tettelin H."/>
            <person name="Detolla L.J."/>
        </authorList>
    </citation>
    <scope>NUCLEOTIDE SEQUENCE [LARGE SCALE GENOMIC DNA]</scope>
    <source>
        <strain evidence="2 3">11-3813</strain>
    </source>
</reference>
<feature type="compositionally biased region" description="Basic residues" evidence="1">
    <location>
        <begin position="14"/>
        <end position="23"/>
    </location>
</feature>
<comment type="caution">
    <text evidence="2">The sequence shown here is derived from an EMBL/GenBank/DDBJ whole genome shotgun (WGS) entry which is preliminary data.</text>
</comment>
<organism evidence="2 3">
    <name type="scientific">Mycobacterium kansasii</name>
    <dbReference type="NCBI Taxonomy" id="1768"/>
    <lineage>
        <taxon>Bacteria</taxon>
        <taxon>Bacillati</taxon>
        <taxon>Actinomycetota</taxon>
        <taxon>Actinomycetes</taxon>
        <taxon>Mycobacteriales</taxon>
        <taxon>Mycobacteriaceae</taxon>
        <taxon>Mycobacterium</taxon>
    </lineage>
</organism>
<dbReference type="Gene3D" id="3.40.50.1970">
    <property type="match status" value="1"/>
</dbReference>
<accession>A0A1V3XRY4</accession>
<dbReference type="SUPFAM" id="SSF52255">
    <property type="entry name" value="N5-CAIR mutase (phosphoribosylaminoimidazole carboxylase, PurE)"/>
    <property type="match status" value="1"/>
</dbReference>
<gene>
    <name evidence="2" type="ORF">BZL30_1582</name>
</gene>
<feature type="region of interest" description="Disordered" evidence="1">
    <location>
        <begin position="1"/>
        <end position="38"/>
    </location>
</feature>
<protein>
    <submittedName>
        <fullName evidence="2">AIR carboxylase family protein</fullName>
    </submittedName>
</protein>
<dbReference type="Proteomes" id="UP000189229">
    <property type="component" value="Unassembled WGS sequence"/>
</dbReference>
<sequence>MIMGSDSDWSVDGRRRRGAGRIRRPTEVRVVSAHRTRC</sequence>
<evidence type="ECO:0000313" key="2">
    <source>
        <dbReference type="EMBL" id="OOK81987.1"/>
    </source>
</evidence>
<dbReference type="EMBL" id="MVBM01000001">
    <property type="protein sequence ID" value="OOK81987.1"/>
    <property type="molecule type" value="Genomic_DNA"/>
</dbReference>
<dbReference type="AlphaFoldDB" id="A0A1V3XRY4"/>
<evidence type="ECO:0000313" key="3">
    <source>
        <dbReference type="Proteomes" id="UP000189229"/>
    </source>
</evidence>